<keyword evidence="3" id="KW-0233">DNA recombination</keyword>
<dbReference type="GO" id="GO:0015074">
    <property type="term" value="P:DNA integration"/>
    <property type="evidence" value="ECO:0007669"/>
    <property type="project" value="InterPro"/>
</dbReference>
<evidence type="ECO:0000256" key="2">
    <source>
        <dbReference type="ARBA" id="ARBA00023125"/>
    </source>
</evidence>
<dbReference type="Pfam" id="PF14657">
    <property type="entry name" value="Arm-DNA-bind_4"/>
    <property type="match status" value="1"/>
</dbReference>
<dbReference type="RefSeq" id="WP_317635347.1">
    <property type="nucleotide sequence ID" value="NZ_AP026802.1"/>
</dbReference>
<dbReference type="CDD" id="cd01189">
    <property type="entry name" value="INT_ICEBs1_C_like"/>
    <property type="match status" value="1"/>
</dbReference>
<dbReference type="InterPro" id="IPR050090">
    <property type="entry name" value="Tyrosine_recombinase_XerCD"/>
</dbReference>
<protein>
    <submittedName>
        <fullName evidence="7">Site-specific integrase</fullName>
    </submittedName>
</protein>
<dbReference type="AlphaFoldDB" id="A0AAU9DVQ3"/>
<dbReference type="Gene3D" id="1.10.150.130">
    <property type="match status" value="1"/>
</dbReference>
<evidence type="ECO:0000256" key="3">
    <source>
        <dbReference type="ARBA" id="ARBA00023172"/>
    </source>
</evidence>
<dbReference type="EMBL" id="AP026802">
    <property type="protein sequence ID" value="BDR59558.1"/>
    <property type="molecule type" value="Genomic_DNA"/>
</dbReference>
<reference evidence="7 8" key="1">
    <citation type="journal article" date="2023" name="Microbiol. Spectr.">
        <title>Symbiosis of Carpenter Bees with Uncharacterized Lactic Acid Bacteria Showing NAD Auxotrophy.</title>
        <authorList>
            <person name="Kawasaki S."/>
            <person name="Ozawa K."/>
            <person name="Mori T."/>
            <person name="Yamamoto A."/>
            <person name="Ito M."/>
            <person name="Ohkuma M."/>
            <person name="Sakamoto M."/>
            <person name="Matsutani M."/>
        </authorList>
    </citation>
    <scope>NUCLEOTIDE SEQUENCE [LARGE SCALE GENOMIC DNA]</scope>
    <source>
        <strain evidence="7 8">XA3</strain>
    </source>
</reference>
<dbReference type="Pfam" id="PF00589">
    <property type="entry name" value="Phage_integrase"/>
    <property type="match status" value="1"/>
</dbReference>
<dbReference type="PROSITE" id="PS51898">
    <property type="entry name" value="TYR_RECOMBINASE"/>
    <property type="match status" value="1"/>
</dbReference>
<dbReference type="InterPro" id="IPR010998">
    <property type="entry name" value="Integrase_recombinase_N"/>
</dbReference>
<dbReference type="Gene3D" id="1.10.443.10">
    <property type="entry name" value="Intergrase catalytic core"/>
    <property type="match status" value="1"/>
</dbReference>
<comment type="similarity">
    <text evidence="1">Belongs to the 'phage' integrase family.</text>
</comment>
<evidence type="ECO:0000313" key="8">
    <source>
        <dbReference type="Proteomes" id="UP001321861"/>
    </source>
</evidence>
<evidence type="ECO:0000259" key="6">
    <source>
        <dbReference type="PROSITE" id="PS51900"/>
    </source>
</evidence>
<feature type="domain" description="Tyr recombinase" evidence="5">
    <location>
        <begin position="164"/>
        <end position="366"/>
    </location>
</feature>
<evidence type="ECO:0000256" key="4">
    <source>
        <dbReference type="PROSITE-ProRule" id="PRU01248"/>
    </source>
</evidence>
<dbReference type="GO" id="GO:0006310">
    <property type="term" value="P:DNA recombination"/>
    <property type="evidence" value="ECO:0007669"/>
    <property type="project" value="UniProtKB-KW"/>
</dbReference>
<dbReference type="PANTHER" id="PTHR30349:SF64">
    <property type="entry name" value="PROPHAGE INTEGRASE INTD-RELATED"/>
    <property type="match status" value="1"/>
</dbReference>
<gene>
    <name evidence="7" type="ORF">XA3_19990</name>
</gene>
<dbReference type="PANTHER" id="PTHR30349">
    <property type="entry name" value="PHAGE INTEGRASE-RELATED"/>
    <property type="match status" value="1"/>
</dbReference>
<keyword evidence="2 4" id="KW-0238">DNA-binding</keyword>
<accession>A0AAU9DVQ3</accession>
<evidence type="ECO:0000313" key="7">
    <source>
        <dbReference type="EMBL" id="BDR59558.1"/>
    </source>
</evidence>
<dbReference type="InterPro" id="IPR011010">
    <property type="entry name" value="DNA_brk_join_enz"/>
</dbReference>
<dbReference type="InterPro" id="IPR002104">
    <property type="entry name" value="Integrase_catalytic"/>
</dbReference>
<proteinExistence type="inferred from homology"/>
<name>A0AAU9DVQ3_9LACO</name>
<dbReference type="InterPro" id="IPR044068">
    <property type="entry name" value="CB"/>
</dbReference>
<evidence type="ECO:0000259" key="5">
    <source>
        <dbReference type="PROSITE" id="PS51898"/>
    </source>
</evidence>
<dbReference type="KEGG" id="xap:XA3_19990"/>
<dbReference type="InterPro" id="IPR013762">
    <property type="entry name" value="Integrase-like_cat_sf"/>
</dbReference>
<dbReference type="GO" id="GO:0003677">
    <property type="term" value="F:DNA binding"/>
    <property type="evidence" value="ECO:0007669"/>
    <property type="project" value="UniProtKB-UniRule"/>
</dbReference>
<dbReference type="InterPro" id="IPR028259">
    <property type="entry name" value="AP2-like_int_N"/>
</dbReference>
<dbReference type="Proteomes" id="UP001321861">
    <property type="component" value="Chromosome"/>
</dbReference>
<feature type="domain" description="Core-binding (CB)" evidence="6">
    <location>
        <begin position="59"/>
        <end position="141"/>
    </location>
</feature>
<organism evidence="7 8">
    <name type="scientific">Xylocopilactobacillus apicola</name>
    <dbReference type="NCBI Taxonomy" id="2932184"/>
    <lineage>
        <taxon>Bacteria</taxon>
        <taxon>Bacillati</taxon>
        <taxon>Bacillota</taxon>
        <taxon>Bacilli</taxon>
        <taxon>Lactobacillales</taxon>
        <taxon>Lactobacillaceae</taxon>
        <taxon>Xylocopilactobacillus</taxon>
    </lineage>
</organism>
<dbReference type="PROSITE" id="PS51900">
    <property type="entry name" value="CB"/>
    <property type="match status" value="1"/>
</dbReference>
<dbReference type="SUPFAM" id="SSF56349">
    <property type="entry name" value="DNA breaking-rejoining enzymes"/>
    <property type="match status" value="1"/>
</dbReference>
<sequence>MASIRKRGNLWEYTVKYKDKDGNPKRKIKGGFVLKKEALEASAILEKQIKDGFTVTEDITLIDYYNHWLDTFKMGKHAPVTESRYKTIRKQLQGYFGVNQKLTKLTRSDWQKFINDFGSNHARETVSKLNSYVRDMAKSAIADRIILFDFTDGVILTGNKGKNEKFKYLEASDYKKLKEYVFKNASLDKIFNYIIAAGAMTGARYSEVLALTWKDINFKEKTISINKSWDYSYTNQFKETKTPSSIRIIAIDSELVTLLKQLKKEQSNYFEGIERPVSINEMVFLDKDLKLITDSAINKDLRNIEKKLNIYPVITYHGLRHTHVSYLISKGIDINYISKRLGHSNVAVTMRVYTHLLKEQEIEQEQKTIMAMGQL</sequence>
<evidence type="ECO:0000256" key="1">
    <source>
        <dbReference type="ARBA" id="ARBA00008857"/>
    </source>
</evidence>
<keyword evidence="8" id="KW-1185">Reference proteome</keyword>